<organism evidence="1 2">
    <name type="scientific">Paramecium pentaurelia</name>
    <dbReference type="NCBI Taxonomy" id="43138"/>
    <lineage>
        <taxon>Eukaryota</taxon>
        <taxon>Sar</taxon>
        <taxon>Alveolata</taxon>
        <taxon>Ciliophora</taxon>
        <taxon>Intramacronucleata</taxon>
        <taxon>Oligohymenophorea</taxon>
        <taxon>Peniculida</taxon>
        <taxon>Parameciidae</taxon>
        <taxon>Paramecium</taxon>
    </lineage>
</organism>
<evidence type="ECO:0000313" key="1">
    <source>
        <dbReference type="EMBL" id="CAD8209615.1"/>
    </source>
</evidence>
<protein>
    <submittedName>
        <fullName evidence="1">Uncharacterized protein</fullName>
    </submittedName>
</protein>
<comment type="caution">
    <text evidence="1">The sequence shown here is derived from an EMBL/GenBank/DDBJ whole genome shotgun (WGS) entry which is preliminary data.</text>
</comment>
<evidence type="ECO:0000313" key="2">
    <source>
        <dbReference type="Proteomes" id="UP000689195"/>
    </source>
</evidence>
<keyword evidence="2" id="KW-1185">Reference proteome</keyword>
<proteinExistence type="predicted"/>
<dbReference type="EMBL" id="CAJJDO010000155">
    <property type="protein sequence ID" value="CAD8209615.1"/>
    <property type="molecule type" value="Genomic_DNA"/>
</dbReference>
<dbReference type="AlphaFoldDB" id="A0A8S1Y6H1"/>
<sequence length="515" mass="62490">MKEALEDNRFVQYHQTNHQNKSFQTLEAIEFVIQKQEIKDELYKAIIKAQDVTNPANQNSERAKPETVDGDSLQVKEQFCNDDFKNKLQLFSAEQIEEEQIIDYNFTNICKHLLQDQKYEQYLSIFLKFFQNTNLNMEQKEDLLLFVIVIKLNFEKLPQIENNYLEKRIIDYYILLKDRIKKELDIEYQNQFKNSENYENINCYQYQNQVLPNGTIERQKKQRKIDHSLILVDKLDTIKNKDRLNESVDMLLTISLQVKEMFQEEIKDQEKKDYYMNKLQKFSQKKIMKKFEIKQFKDNQYNFISQYLIRQENEESLKILLSCFIEYTFQWINLLDFKQNGKSQKFKQKENSQTFKEIQKFLKQKIIEQTTIKLGIQNYFQNKTYQKFDFIEFVINLLKIYQELKNLEIQEWIIDQQQQEIDLQQLDAYQQQLFHFLKSISEMKLDRYKQKMNINFSLKTFKKLISCDAKPEVLNAIKAAKRKPKQFLNELILNDEEIKDFQEAIEKLRKKAKKQ</sequence>
<name>A0A8S1Y6H1_9CILI</name>
<reference evidence="1" key="1">
    <citation type="submission" date="2021-01" db="EMBL/GenBank/DDBJ databases">
        <authorList>
            <consortium name="Genoscope - CEA"/>
            <person name="William W."/>
        </authorList>
    </citation>
    <scope>NUCLEOTIDE SEQUENCE</scope>
</reference>
<gene>
    <name evidence="1" type="ORF">PPENT_87.1.T1550075</name>
</gene>
<dbReference type="Proteomes" id="UP000689195">
    <property type="component" value="Unassembled WGS sequence"/>
</dbReference>
<accession>A0A8S1Y6H1</accession>